<evidence type="ECO:0000256" key="1">
    <source>
        <dbReference type="ARBA" id="ARBA00010088"/>
    </source>
</evidence>
<dbReference type="InterPro" id="IPR000073">
    <property type="entry name" value="AB_hydrolase_1"/>
</dbReference>
<sequence>MLFTSLKLMRVAIPAFLVWLSFMFTALHAQSLYSAAYGDKSNPVVIYIHGGPRGNATLFEGTTAQHLADRGFYVIAYDRRGEGRSHDPQAKVTFQEAIQDLNTIAEQYQLETFSLIGHSFGGLVATQYTAAFPEKVTNLILVGALFSQQETYNHILDSCMILAKTSEDSAALEKIAKVSTMDTTTAEYRKQVYEIASHFKYFSMAHPTPESIALRKQYEESVYGKNNIRNDKAPLLFYKNERQVNINTHKMLATIKQKGVHLTGIYGKQDGIFSQKQRSDMQQIVGKENFFLLDNCSHYPFVDQQHNFIVAITQILKAD</sequence>
<comment type="similarity">
    <text evidence="1">Belongs to the peptidase S33 family.</text>
</comment>
<reference evidence="5" key="1">
    <citation type="journal article" date="2019" name="Int. J. Syst. Evol. Microbiol.">
        <title>The Global Catalogue of Microorganisms (GCM) 10K type strain sequencing project: providing services to taxonomists for standard genome sequencing and annotation.</title>
        <authorList>
            <consortium name="The Broad Institute Genomics Platform"/>
            <consortium name="The Broad Institute Genome Sequencing Center for Infectious Disease"/>
            <person name="Wu L."/>
            <person name="Ma J."/>
        </authorList>
    </citation>
    <scope>NUCLEOTIDE SEQUENCE [LARGE SCALE GENOMIC DNA]</scope>
    <source>
        <strain evidence="5">KCTC 42247</strain>
    </source>
</reference>
<evidence type="ECO:0000259" key="3">
    <source>
        <dbReference type="Pfam" id="PF00561"/>
    </source>
</evidence>
<dbReference type="InterPro" id="IPR002410">
    <property type="entry name" value="Peptidase_S33"/>
</dbReference>
<protein>
    <submittedName>
        <fullName evidence="4">Alpha/beta fold hydrolase</fullName>
    </submittedName>
</protein>
<gene>
    <name evidence="4" type="ORF">ACFSQ6_12465</name>
</gene>
<evidence type="ECO:0000313" key="5">
    <source>
        <dbReference type="Proteomes" id="UP001597418"/>
    </source>
</evidence>
<dbReference type="InterPro" id="IPR029058">
    <property type="entry name" value="AB_hydrolase_fold"/>
</dbReference>
<proteinExistence type="inferred from homology"/>
<dbReference type="PANTHER" id="PTHR43798">
    <property type="entry name" value="MONOACYLGLYCEROL LIPASE"/>
    <property type="match status" value="1"/>
</dbReference>
<comment type="caution">
    <text evidence="4">The sequence shown here is derived from an EMBL/GenBank/DDBJ whole genome shotgun (WGS) entry which is preliminary data.</text>
</comment>
<dbReference type="InterPro" id="IPR050266">
    <property type="entry name" value="AB_hydrolase_sf"/>
</dbReference>
<dbReference type="PANTHER" id="PTHR43798:SF33">
    <property type="entry name" value="HYDROLASE, PUTATIVE (AFU_ORTHOLOGUE AFUA_2G14860)-RELATED"/>
    <property type="match status" value="1"/>
</dbReference>
<evidence type="ECO:0000256" key="2">
    <source>
        <dbReference type="ARBA" id="ARBA00022801"/>
    </source>
</evidence>
<evidence type="ECO:0000313" key="4">
    <source>
        <dbReference type="EMBL" id="MFD2744204.1"/>
    </source>
</evidence>
<feature type="domain" description="AB hydrolase-1" evidence="3">
    <location>
        <begin position="43"/>
        <end position="303"/>
    </location>
</feature>
<dbReference type="Proteomes" id="UP001597418">
    <property type="component" value="Unassembled WGS sequence"/>
</dbReference>
<name>A0ABW5UHF6_9SPHI</name>
<dbReference type="Pfam" id="PF00561">
    <property type="entry name" value="Abhydrolase_1"/>
    <property type="match status" value="1"/>
</dbReference>
<keyword evidence="5" id="KW-1185">Reference proteome</keyword>
<organism evidence="4 5">
    <name type="scientific">Sphingobacterium populi</name>
    <dbReference type="NCBI Taxonomy" id="1812824"/>
    <lineage>
        <taxon>Bacteria</taxon>
        <taxon>Pseudomonadati</taxon>
        <taxon>Bacteroidota</taxon>
        <taxon>Sphingobacteriia</taxon>
        <taxon>Sphingobacteriales</taxon>
        <taxon>Sphingobacteriaceae</taxon>
        <taxon>Sphingobacterium</taxon>
    </lineage>
</organism>
<keyword evidence="2 4" id="KW-0378">Hydrolase</keyword>
<dbReference type="Gene3D" id="3.40.50.1820">
    <property type="entry name" value="alpha/beta hydrolase"/>
    <property type="match status" value="1"/>
</dbReference>
<dbReference type="EMBL" id="JBHUMB010000014">
    <property type="protein sequence ID" value="MFD2744204.1"/>
    <property type="molecule type" value="Genomic_DNA"/>
</dbReference>
<dbReference type="PRINTS" id="PR00793">
    <property type="entry name" value="PROAMNOPTASE"/>
</dbReference>
<dbReference type="PRINTS" id="PR00111">
    <property type="entry name" value="ABHYDROLASE"/>
</dbReference>
<dbReference type="RefSeq" id="WP_231863077.1">
    <property type="nucleotide sequence ID" value="NZ_JBHUMB010000014.1"/>
</dbReference>
<dbReference type="SUPFAM" id="SSF53474">
    <property type="entry name" value="alpha/beta-Hydrolases"/>
    <property type="match status" value="1"/>
</dbReference>
<accession>A0ABW5UHF6</accession>
<dbReference type="GO" id="GO:0016787">
    <property type="term" value="F:hydrolase activity"/>
    <property type="evidence" value="ECO:0007669"/>
    <property type="project" value="UniProtKB-KW"/>
</dbReference>